<dbReference type="CDD" id="cd00082">
    <property type="entry name" value="HisKA"/>
    <property type="match status" value="1"/>
</dbReference>
<evidence type="ECO:0000256" key="7">
    <source>
        <dbReference type="SAM" id="Phobius"/>
    </source>
</evidence>
<dbReference type="GO" id="GO:0000155">
    <property type="term" value="F:phosphorelay sensor kinase activity"/>
    <property type="evidence" value="ECO:0007669"/>
    <property type="project" value="InterPro"/>
</dbReference>
<keyword evidence="7" id="KW-1133">Transmembrane helix</keyword>
<protein>
    <recommendedName>
        <fullName evidence="2">histidine kinase</fullName>
        <ecNumber evidence="2">2.7.13.3</ecNumber>
    </recommendedName>
</protein>
<evidence type="ECO:0000256" key="6">
    <source>
        <dbReference type="SAM" id="Coils"/>
    </source>
</evidence>
<feature type="transmembrane region" description="Helical" evidence="7">
    <location>
        <begin position="126"/>
        <end position="142"/>
    </location>
</feature>
<reference evidence="9 10" key="1">
    <citation type="submission" date="2017-06" db="EMBL/GenBank/DDBJ databases">
        <authorList>
            <person name="Kim H.J."/>
            <person name="Triplett B.A."/>
        </authorList>
    </citation>
    <scope>NUCLEOTIDE SEQUENCE [LARGE SCALE GENOMIC DNA]</scope>
    <source>
        <strain evidence="9 10">DSM 19307</strain>
    </source>
</reference>
<dbReference type="InterPro" id="IPR003594">
    <property type="entry name" value="HATPase_dom"/>
</dbReference>
<dbReference type="SMART" id="SM00388">
    <property type="entry name" value="HisKA"/>
    <property type="match status" value="1"/>
</dbReference>
<dbReference type="AlphaFoldDB" id="A0A239MCW3"/>
<dbReference type="PROSITE" id="PS50109">
    <property type="entry name" value="HIS_KIN"/>
    <property type="match status" value="1"/>
</dbReference>
<dbReference type="PANTHER" id="PTHR43547">
    <property type="entry name" value="TWO-COMPONENT HISTIDINE KINASE"/>
    <property type="match status" value="1"/>
</dbReference>
<dbReference type="InterPro" id="IPR005467">
    <property type="entry name" value="His_kinase_dom"/>
</dbReference>
<dbReference type="InterPro" id="IPR004358">
    <property type="entry name" value="Sig_transdc_His_kin-like_C"/>
</dbReference>
<evidence type="ECO:0000256" key="1">
    <source>
        <dbReference type="ARBA" id="ARBA00000085"/>
    </source>
</evidence>
<evidence type="ECO:0000313" key="10">
    <source>
        <dbReference type="Proteomes" id="UP000198393"/>
    </source>
</evidence>
<feature type="domain" description="Histidine kinase" evidence="8">
    <location>
        <begin position="226"/>
        <end position="442"/>
    </location>
</feature>
<keyword evidence="10" id="KW-1185">Reference proteome</keyword>
<keyword evidence="5 9" id="KW-0418">Kinase</keyword>
<feature type="coiled-coil region" evidence="6">
    <location>
        <begin position="189"/>
        <end position="219"/>
    </location>
</feature>
<dbReference type="InterPro" id="IPR036097">
    <property type="entry name" value="HisK_dim/P_sf"/>
</dbReference>
<organism evidence="9 10">
    <name type="scientific">Ekhidna lutea</name>
    <dbReference type="NCBI Taxonomy" id="447679"/>
    <lineage>
        <taxon>Bacteria</taxon>
        <taxon>Pseudomonadati</taxon>
        <taxon>Bacteroidota</taxon>
        <taxon>Cytophagia</taxon>
        <taxon>Cytophagales</taxon>
        <taxon>Reichenbachiellaceae</taxon>
        <taxon>Ekhidna</taxon>
    </lineage>
</organism>
<evidence type="ECO:0000256" key="5">
    <source>
        <dbReference type="ARBA" id="ARBA00022777"/>
    </source>
</evidence>
<feature type="transmembrane region" description="Helical" evidence="7">
    <location>
        <begin position="104"/>
        <end position="121"/>
    </location>
</feature>
<feature type="transmembrane region" description="Helical" evidence="7">
    <location>
        <begin position="78"/>
        <end position="98"/>
    </location>
</feature>
<dbReference type="Gene3D" id="3.30.565.10">
    <property type="entry name" value="Histidine kinase-like ATPase, C-terminal domain"/>
    <property type="match status" value="1"/>
</dbReference>
<dbReference type="PRINTS" id="PR00344">
    <property type="entry name" value="BCTRLSENSOR"/>
</dbReference>
<evidence type="ECO:0000313" key="9">
    <source>
        <dbReference type="EMBL" id="SNT39983.1"/>
    </source>
</evidence>
<comment type="catalytic activity">
    <reaction evidence="1">
        <text>ATP + protein L-histidine = ADP + protein N-phospho-L-histidine.</text>
        <dbReference type="EC" id="2.7.13.3"/>
    </reaction>
</comment>
<dbReference type="SMART" id="SM00387">
    <property type="entry name" value="HATPase_c"/>
    <property type="match status" value="1"/>
</dbReference>
<keyword evidence="3" id="KW-0597">Phosphoprotein</keyword>
<accession>A0A239MCW3</accession>
<dbReference type="EMBL" id="FZPD01000008">
    <property type="protein sequence ID" value="SNT39983.1"/>
    <property type="molecule type" value="Genomic_DNA"/>
</dbReference>
<keyword evidence="4" id="KW-0808">Transferase</keyword>
<evidence type="ECO:0000256" key="2">
    <source>
        <dbReference type="ARBA" id="ARBA00012438"/>
    </source>
</evidence>
<sequence length="442" mass="50077">MIAALVDFFIHPDYFEDPLKLRKARLFVRSCLLTSLFSNSYIWFSMLYEYDRGVNLMIFNVIGFLALAFLVKTRLPLLLITNTYILVGSIAVLVLTYFSGGIWSAVYPWIISIPVLALLVVNRTYGIAWGIFAFLAMLWFGWLELQGIKLPYEYNQDLKAEWFISVLPGLLLIILIISAVFESVQTGALRVLQKRNEQLAEQKETIADQSRKLERLIDDKDHLIRILAHDLKNPLANITTIANILKEEEDVDEQKKFISMIEKVSGQAQGLVNKVLDMAINEQGGIKLKIEQLNINQVVVEAIDSMLEIAKKKKIEIQYQAKDELVLVNADKTYLLLIFENLLSNAIKFSSPGYDVHVDVTLMNSTVSVRVMDEGQGIRPEEEDLLFERFAKLSSKPTAEESSTGLGLSLVKEYVDQINGKVWYDNQASKGATFVVELPVVN</sequence>
<dbReference type="EC" id="2.7.13.3" evidence="2"/>
<keyword evidence="7" id="KW-0812">Transmembrane</keyword>
<dbReference type="Pfam" id="PF02518">
    <property type="entry name" value="HATPase_c"/>
    <property type="match status" value="1"/>
</dbReference>
<feature type="transmembrane region" description="Helical" evidence="7">
    <location>
        <begin position="162"/>
        <end position="181"/>
    </location>
</feature>
<dbReference type="PANTHER" id="PTHR43547:SF2">
    <property type="entry name" value="HYBRID SIGNAL TRANSDUCTION HISTIDINE KINASE C"/>
    <property type="match status" value="1"/>
</dbReference>
<proteinExistence type="predicted"/>
<keyword evidence="6" id="KW-0175">Coiled coil</keyword>
<keyword evidence="7" id="KW-0472">Membrane</keyword>
<evidence type="ECO:0000256" key="4">
    <source>
        <dbReference type="ARBA" id="ARBA00022679"/>
    </source>
</evidence>
<dbReference type="Gene3D" id="1.10.287.130">
    <property type="match status" value="1"/>
</dbReference>
<dbReference type="InterPro" id="IPR036890">
    <property type="entry name" value="HATPase_C_sf"/>
</dbReference>
<feature type="transmembrane region" description="Helical" evidence="7">
    <location>
        <begin position="54"/>
        <end position="71"/>
    </location>
</feature>
<evidence type="ECO:0000256" key="3">
    <source>
        <dbReference type="ARBA" id="ARBA00022553"/>
    </source>
</evidence>
<dbReference type="SUPFAM" id="SSF55874">
    <property type="entry name" value="ATPase domain of HSP90 chaperone/DNA topoisomerase II/histidine kinase"/>
    <property type="match status" value="1"/>
</dbReference>
<feature type="transmembrane region" description="Helical" evidence="7">
    <location>
        <begin position="26"/>
        <end position="48"/>
    </location>
</feature>
<dbReference type="Pfam" id="PF00512">
    <property type="entry name" value="HisKA"/>
    <property type="match status" value="1"/>
</dbReference>
<dbReference type="Proteomes" id="UP000198393">
    <property type="component" value="Unassembled WGS sequence"/>
</dbReference>
<dbReference type="InterPro" id="IPR003661">
    <property type="entry name" value="HisK_dim/P_dom"/>
</dbReference>
<dbReference type="FunFam" id="3.30.565.10:FF:000006">
    <property type="entry name" value="Sensor histidine kinase WalK"/>
    <property type="match status" value="1"/>
</dbReference>
<dbReference type="SUPFAM" id="SSF47384">
    <property type="entry name" value="Homodimeric domain of signal transducing histidine kinase"/>
    <property type="match status" value="1"/>
</dbReference>
<dbReference type="RefSeq" id="WP_245811372.1">
    <property type="nucleotide sequence ID" value="NZ_FZPD01000008.1"/>
</dbReference>
<gene>
    <name evidence="9" type="ORF">SAMN05421640_3782</name>
</gene>
<name>A0A239MCW3_EKHLU</name>
<evidence type="ECO:0000259" key="8">
    <source>
        <dbReference type="PROSITE" id="PS50109"/>
    </source>
</evidence>